<dbReference type="SUPFAM" id="SSF47396">
    <property type="entry name" value="Transcription factor IIA (TFIIA), alpha-helical domain"/>
    <property type="match status" value="1"/>
</dbReference>
<evidence type="ECO:0000256" key="4">
    <source>
        <dbReference type="ARBA" id="ARBA00023015"/>
    </source>
</evidence>
<comment type="similarity">
    <text evidence="2 8">Belongs to the TFIIA subunit 2 family.</text>
</comment>
<comment type="function">
    <text evidence="7">TFIIA is a component of the transcription machinery of RNA polymerase II and plays an important role in transcriptional activation. TFIIA in a complex with TBP mediates transcriptional activity.</text>
</comment>
<dbReference type="Pfam" id="PF02268">
    <property type="entry name" value="TFIIA_gamma_N"/>
    <property type="match status" value="1"/>
</dbReference>
<comment type="subcellular location">
    <subcellularLocation>
        <location evidence="1 8">Nucleus</location>
    </subcellularLocation>
</comment>
<organism evidence="11 12">
    <name type="scientific">Podospora appendiculata</name>
    <dbReference type="NCBI Taxonomy" id="314037"/>
    <lineage>
        <taxon>Eukaryota</taxon>
        <taxon>Fungi</taxon>
        <taxon>Dikarya</taxon>
        <taxon>Ascomycota</taxon>
        <taxon>Pezizomycotina</taxon>
        <taxon>Sordariomycetes</taxon>
        <taxon>Sordariomycetidae</taxon>
        <taxon>Sordariales</taxon>
        <taxon>Podosporaceae</taxon>
        <taxon>Podospora</taxon>
    </lineage>
</organism>
<sequence length="123" mass="14120">MMNFSPPSQLYRYGSLGWSLIDTLDELHAAGKLTPHLSQLVLTAFDYEANETFTDKVKAKMSLKAHLHQYRLCDEVWTFHLRDVTFIMQGAGDEFPTKHYVVHSDRMRVTCHSSSLKTGNRSN</sequence>
<dbReference type="InterPro" id="IPR009083">
    <property type="entry name" value="TFIIA_a-hlx"/>
</dbReference>
<evidence type="ECO:0000256" key="5">
    <source>
        <dbReference type="ARBA" id="ARBA00023163"/>
    </source>
</evidence>
<evidence type="ECO:0000259" key="9">
    <source>
        <dbReference type="Pfam" id="PF02268"/>
    </source>
</evidence>
<evidence type="ECO:0000313" key="12">
    <source>
        <dbReference type="Proteomes" id="UP001270362"/>
    </source>
</evidence>
<feature type="domain" description="Transcription initiation factor IIA gamma subunit C-terminal" evidence="10">
    <location>
        <begin position="64"/>
        <end position="106"/>
    </location>
</feature>
<evidence type="ECO:0000256" key="7">
    <source>
        <dbReference type="ARBA" id="ARBA00024733"/>
    </source>
</evidence>
<dbReference type="PIRSF" id="PIRSF009415">
    <property type="entry name" value="Hum_TFIIA_gamma"/>
    <property type="match status" value="1"/>
</dbReference>
<dbReference type="GO" id="GO:0005672">
    <property type="term" value="C:transcription factor TFIIA complex"/>
    <property type="evidence" value="ECO:0007669"/>
    <property type="project" value="InterPro"/>
</dbReference>
<proteinExistence type="inferred from homology"/>
<name>A0AAE0X583_9PEZI</name>
<keyword evidence="4 8" id="KW-0805">Transcription regulation</keyword>
<accession>A0AAE0X583</accession>
<keyword evidence="5 8" id="KW-0804">Transcription</keyword>
<dbReference type="GO" id="GO:0006367">
    <property type="term" value="P:transcription initiation at RNA polymerase II promoter"/>
    <property type="evidence" value="ECO:0007669"/>
    <property type="project" value="InterPro"/>
</dbReference>
<dbReference type="InterPro" id="IPR009088">
    <property type="entry name" value="TFIIA_b-brl"/>
</dbReference>
<dbReference type="AlphaFoldDB" id="A0AAE0X583"/>
<evidence type="ECO:0000259" key="10">
    <source>
        <dbReference type="Pfam" id="PF02751"/>
    </source>
</evidence>
<dbReference type="Proteomes" id="UP001270362">
    <property type="component" value="Unassembled WGS sequence"/>
</dbReference>
<dbReference type="Gene3D" id="1.10.287.190">
    <property type="entry name" value="Transcription factor IIA gamma subunit, alpha-helical domain"/>
    <property type="match status" value="1"/>
</dbReference>
<comment type="caution">
    <text evidence="11">The sequence shown here is derived from an EMBL/GenBank/DDBJ whole genome shotgun (WGS) entry which is preliminary data.</text>
</comment>
<evidence type="ECO:0000256" key="3">
    <source>
        <dbReference type="ARBA" id="ARBA00019928"/>
    </source>
</evidence>
<dbReference type="Gene3D" id="2.30.18.10">
    <property type="entry name" value="Transcription factor IIA (TFIIA), beta-barrel domain"/>
    <property type="match status" value="1"/>
</dbReference>
<dbReference type="EMBL" id="JAULSO010000003">
    <property type="protein sequence ID" value="KAK3685318.1"/>
    <property type="molecule type" value="Genomic_DNA"/>
</dbReference>
<reference evidence="11" key="1">
    <citation type="journal article" date="2023" name="Mol. Phylogenet. Evol.">
        <title>Genome-scale phylogeny and comparative genomics of the fungal order Sordariales.</title>
        <authorList>
            <person name="Hensen N."/>
            <person name="Bonometti L."/>
            <person name="Westerberg I."/>
            <person name="Brannstrom I.O."/>
            <person name="Guillou S."/>
            <person name="Cros-Aarteil S."/>
            <person name="Calhoun S."/>
            <person name="Haridas S."/>
            <person name="Kuo A."/>
            <person name="Mondo S."/>
            <person name="Pangilinan J."/>
            <person name="Riley R."/>
            <person name="LaButti K."/>
            <person name="Andreopoulos B."/>
            <person name="Lipzen A."/>
            <person name="Chen C."/>
            <person name="Yan M."/>
            <person name="Daum C."/>
            <person name="Ng V."/>
            <person name="Clum A."/>
            <person name="Steindorff A."/>
            <person name="Ohm R.A."/>
            <person name="Martin F."/>
            <person name="Silar P."/>
            <person name="Natvig D.O."/>
            <person name="Lalanne C."/>
            <person name="Gautier V."/>
            <person name="Ament-Velasquez S.L."/>
            <person name="Kruys A."/>
            <person name="Hutchinson M.I."/>
            <person name="Powell A.J."/>
            <person name="Barry K."/>
            <person name="Miller A.N."/>
            <person name="Grigoriev I.V."/>
            <person name="Debuchy R."/>
            <person name="Gladieux P."/>
            <person name="Hiltunen Thoren M."/>
            <person name="Johannesson H."/>
        </authorList>
    </citation>
    <scope>NUCLEOTIDE SEQUENCE</scope>
    <source>
        <strain evidence="11">CBS 314.62</strain>
    </source>
</reference>
<dbReference type="InterPro" id="IPR015871">
    <property type="entry name" value="TFIIA_gsu_C"/>
</dbReference>
<keyword evidence="6 8" id="KW-0539">Nucleus</keyword>
<evidence type="ECO:0000256" key="6">
    <source>
        <dbReference type="ARBA" id="ARBA00023242"/>
    </source>
</evidence>
<feature type="domain" description="Transcription initiation factor IIA gamma subunit N-terminal" evidence="9">
    <location>
        <begin position="9"/>
        <end position="52"/>
    </location>
</feature>
<dbReference type="SUPFAM" id="SSF50784">
    <property type="entry name" value="Transcription factor IIA (TFIIA), beta-barrel domain"/>
    <property type="match status" value="1"/>
</dbReference>
<evidence type="ECO:0000256" key="2">
    <source>
        <dbReference type="ARBA" id="ARBA00007675"/>
    </source>
</evidence>
<dbReference type="InterPro" id="IPR003194">
    <property type="entry name" value="TFIIA_gsu"/>
</dbReference>
<evidence type="ECO:0000313" key="11">
    <source>
        <dbReference type="EMBL" id="KAK3685318.1"/>
    </source>
</evidence>
<protein>
    <recommendedName>
        <fullName evidence="3 8">Transcription initiation factor IIA subunit 2</fullName>
    </recommendedName>
</protein>
<gene>
    <name evidence="11" type="ORF">B0T22DRAFT_428932</name>
</gene>
<dbReference type="Pfam" id="PF02751">
    <property type="entry name" value="TFIIA_gamma_C"/>
    <property type="match status" value="1"/>
</dbReference>
<evidence type="ECO:0000256" key="8">
    <source>
        <dbReference type="PIRNR" id="PIRNR009415"/>
    </source>
</evidence>
<keyword evidence="12" id="KW-1185">Reference proteome</keyword>
<reference evidence="11" key="2">
    <citation type="submission" date="2023-06" db="EMBL/GenBank/DDBJ databases">
        <authorList>
            <consortium name="Lawrence Berkeley National Laboratory"/>
            <person name="Haridas S."/>
            <person name="Hensen N."/>
            <person name="Bonometti L."/>
            <person name="Westerberg I."/>
            <person name="Brannstrom I.O."/>
            <person name="Guillou S."/>
            <person name="Cros-Aarteil S."/>
            <person name="Calhoun S."/>
            <person name="Kuo A."/>
            <person name="Mondo S."/>
            <person name="Pangilinan J."/>
            <person name="Riley R."/>
            <person name="Labutti K."/>
            <person name="Andreopoulos B."/>
            <person name="Lipzen A."/>
            <person name="Chen C."/>
            <person name="Yanf M."/>
            <person name="Daum C."/>
            <person name="Ng V."/>
            <person name="Clum A."/>
            <person name="Steindorff A."/>
            <person name="Ohm R."/>
            <person name="Martin F."/>
            <person name="Silar P."/>
            <person name="Natvig D."/>
            <person name="Lalanne C."/>
            <person name="Gautier V."/>
            <person name="Ament-Velasquez S.L."/>
            <person name="Kruys A."/>
            <person name="Hutchinson M.I."/>
            <person name="Powell A.J."/>
            <person name="Barry K."/>
            <person name="Miller A.N."/>
            <person name="Grigoriev I.V."/>
            <person name="Debuchy R."/>
            <person name="Gladieux P."/>
            <person name="Thoren M.H."/>
            <person name="Johannesson H."/>
        </authorList>
    </citation>
    <scope>NUCLEOTIDE SEQUENCE</scope>
    <source>
        <strain evidence="11">CBS 314.62</strain>
    </source>
</reference>
<evidence type="ECO:0000256" key="1">
    <source>
        <dbReference type="ARBA" id="ARBA00004123"/>
    </source>
</evidence>
<dbReference type="InterPro" id="IPR015872">
    <property type="entry name" value="TFIIA_gsu_N"/>
</dbReference>
<dbReference type="PANTHER" id="PTHR10966">
    <property type="entry name" value="TRANSCRIPTION INITIATION FACTOR IIA SUBUNIT 2"/>
    <property type="match status" value="1"/>
</dbReference>
<dbReference type="CDD" id="cd10014">
    <property type="entry name" value="TFIIA_gamma_C"/>
    <property type="match status" value="1"/>
</dbReference>